<dbReference type="GO" id="GO:0003824">
    <property type="term" value="F:catalytic activity"/>
    <property type="evidence" value="ECO:0007669"/>
    <property type="project" value="UniProtKB-ARBA"/>
</dbReference>
<reference evidence="1 2" key="1">
    <citation type="submission" date="2020-08" db="EMBL/GenBank/DDBJ databases">
        <title>Cohnella phylogeny.</title>
        <authorList>
            <person name="Dunlap C."/>
        </authorList>
    </citation>
    <scope>NUCLEOTIDE SEQUENCE [LARGE SCALE GENOMIC DNA]</scope>
    <source>
        <strain evidence="1 2">CBP 2801</strain>
    </source>
</reference>
<dbReference type="AlphaFoldDB" id="A0A7X0SN92"/>
<comment type="caution">
    <text evidence="1">The sequence shown here is derived from an EMBL/GenBank/DDBJ whole genome shotgun (WGS) entry which is preliminary data.</text>
</comment>
<keyword evidence="2" id="KW-1185">Reference proteome</keyword>
<protein>
    <recommendedName>
        <fullName evidence="3">Ferric siderophore reductase C-terminal domain-containing protein</fullName>
    </recommendedName>
</protein>
<sequence length="266" mass="30601">MNWDAGKLEQSFSVVSKERPNALWTASASDMVRPETMSSFLALYRSRIKAAEDGTAATYFCGYIRSLAFALQYGVSVYDRALLLPLENLTIQLVPDNGYDRLWFVVHSWEDEAAPGDPAARENWLGEMLTRFYRGTIRPLVQTMQSLTGLPEVHLWGQLPTLFQYYSDVYREDPDMQPYLDVFEADYAFLRYGLDPQEAFGRPKNPFDVKPRYTESLTDPGRQTLLKNACCRFYCTEGGDYCFSCPRLKETEREKQRVQYRSAASV</sequence>
<evidence type="ECO:0000313" key="1">
    <source>
        <dbReference type="EMBL" id="MBB6733123.1"/>
    </source>
</evidence>
<organism evidence="1 2">
    <name type="scientific">Cohnella zeiphila</name>
    <dbReference type="NCBI Taxonomy" id="2761120"/>
    <lineage>
        <taxon>Bacteria</taxon>
        <taxon>Bacillati</taxon>
        <taxon>Bacillota</taxon>
        <taxon>Bacilli</taxon>
        <taxon>Bacillales</taxon>
        <taxon>Paenibacillaceae</taxon>
        <taxon>Cohnella</taxon>
    </lineage>
</organism>
<dbReference type="RefSeq" id="WP_185130779.1">
    <property type="nucleotide sequence ID" value="NZ_JACJVO010000024.1"/>
</dbReference>
<evidence type="ECO:0000313" key="2">
    <source>
        <dbReference type="Proteomes" id="UP000564644"/>
    </source>
</evidence>
<evidence type="ECO:0008006" key="3">
    <source>
        <dbReference type="Google" id="ProtNLM"/>
    </source>
</evidence>
<accession>A0A7X0SN92</accession>
<name>A0A7X0SN92_9BACL</name>
<gene>
    <name evidence="1" type="ORF">H7C18_19580</name>
</gene>
<proteinExistence type="predicted"/>
<dbReference type="Proteomes" id="UP000564644">
    <property type="component" value="Unassembled WGS sequence"/>
</dbReference>
<dbReference type="EMBL" id="JACJVO010000024">
    <property type="protein sequence ID" value="MBB6733123.1"/>
    <property type="molecule type" value="Genomic_DNA"/>
</dbReference>